<accession>A0A164I4I6</accession>
<evidence type="ECO:0000313" key="6">
    <source>
        <dbReference type="Proteomes" id="UP000076512"/>
    </source>
</evidence>
<dbReference type="EMBL" id="LWGR01000021">
    <property type="protein sequence ID" value="KZM69091.1"/>
    <property type="molecule type" value="Genomic_DNA"/>
</dbReference>
<evidence type="ECO:0000259" key="4">
    <source>
        <dbReference type="PROSITE" id="PS50977"/>
    </source>
</evidence>
<feature type="DNA-binding region" description="H-T-H motif" evidence="2">
    <location>
        <begin position="251"/>
        <end position="270"/>
    </location>
</feature>
<dbReference type="PROSITE" id="PS50977">
    <property type="entry name" value="HTH_TETR_2"/>
    <property type="match status" value="2"/>
</dbReference>
<keyword evidence="1 2" id="KW-0238">DNA-binding</keyword>
<protein>
    <submittedName>
        <fullName evidence="5">TetR family transcriptional regulator</fullName>
    </submittedName>
</protein>
<dbReference type="OrthoDB" id="4456617at2"/>
<sequence length="418" mass="45754">MVADRSEIGLASARPDSTQTVRRRPKNRKAQIVRVAARAFSERGYHPVGVDEIAAEVGISGPALYRHFTNKYALLVAAAESGAQQLLDVARGADDPRSDPESRLTTLLRALAEHTIEVRREGGLYRWERRYLEPEDRGRIRVIYAGLHETVEGALAALRPETEHGDIQLLATGALGAIGSVTAHRTALSTARLTDLLQDICWSIVRTELPPAPTEPATRSAVRGLPLSSKREQLLTEAIRIFGRQGYHESSIEEIGAAVGINASSVYRYFTSKSDLLAAAFHRTGERLAIANAEALSEATSRDDAALRIADRFARLTFAMPEILPVYFAEFSNLPAAEQHKLRSIQRQNVLEWAHLLDGDPAEARFRVHAAIAQVIDAGRGMRFDTRPESLARLHALMKAVLLGPDSPDAAVGPPAHE</sequence>
<dbReference type="AlphaFoldDB" id="A0A164I4I6"/>
<dbReference type="PRINTS" id="PR00455">
    <property type="entry name" value="HTHTETR"/>
</dbReference>
<feature type="region of interest" description="Disordered" evidence="3">
    <location>
        <begin position="1"/>
        <end position="27"/>
    </location>
</feature>
<evidence type="ECO:0000256" key="3">
    <source>
        <dbReference type="SAM" id="MobiDB-lite"/>
    </source>
</evidence>
<dbReference type="GO" id="GO:0003700">
    <property type="term" value="F:DNA-binding transcription factor activity"/>
    <property type="evidence" value="ECO:0007669"/>
    <property type="project" value="TreeGrafter"/>
</dbReference>
<reference evidence="5 6" key="1">
    <citation type="submission" date="2016-04" db="EMBL/GenBank/DDBJ databases">
        <authorList>
            <person name="Evans L.H."/>
            <person name="Alamgir A."/>
            <person name="Owens N."/>
            <person name="Weber N.D."/>
            <person name="Virtaneva K."/>
            <person name="Barbian K."/>
            <person name="Babar A."/>
            <person name="Rosenke K."/>
        </authorList>
    </citation>
    <scope>NUCLEOTIDE SEQUENCE [LARGE SCALE GENOMIC DNA]</scope>
    <source>
        <strain evidence="5 6">IFM 0406</strain>
    </source>
</reference>
<dbReference type="GO" id="GO:0000976">
    <property type="term" value="F:transcription cis-regulatory region binding"/>
    <property type="evidence" value="ECO:0007669"/>
    <property type="project" value="TreeGrafter"/>
</dbReference>
<dbReference type="RefSeq" id="WP_067581250.1">
    <property type="nucleotide sequence ID" value="NZ_JABMCZ010000002.1"/>
</dbReference>
<evidence type="ECO:0000256" key="1">
    <source>
        <dbReference type="ARBA" id="ARBA00023125"/>
    </source>
</evidence>
<dbReference type="Pfam" id="PF00440">
    <property type="entry name" value="TetR_N"/>
    <property type="match status" value="2"/>
</dbReference>
<feature type="domain" description="HTH tetR-type" evidence="4">
    <location>
        <begin position="26"/>
        <end position="86"/>
    </location>
</feature>
<evidence type="ECO:0000313" key="5">
    <source>
        <dbReference type="EMBL" id="KZM69091.1"/>
    </source>
</evidence>
<name>A0A164I4I6_9NOCA</name>
<feature type="domain" description="HTH tetR-type" evidence="4">
    <location>
        <begin position="228"/>
        <end position="288"/>
    </location>
</feature>
<dbReference type="Proteomes" id="UP000076512">
    <property type="component" value="Unassembled WGS sequence"/>
</dbReference>
<dbReference type="PANTHER" id="PTHR30055:SF237">
    <property type="entry name" value="TRANSCRIPTIONAL REPRESSOR MCE3R"/>
    <property type="match status" value="1"/>
</dbReference>
<dbReference type="InterPro" id="IPR050109">
    <property type="entry name" value="HTH-type_TetR-like_transc_reg"/>
</dbReference>
<organism evidence="5 6">
    <name type="scientific">Nocardia terpenica</name>
    <dbReference type="NCBI Taxonomy" id="455432"/>
    <lineage>
        <taxon>Bacteria</taxon>
        <taxon>Bacillati</taxon>
        <taxon>Actinomycetota</taxon>
        <taxon>Actinomycetes</taxon>
        <taxon>Mycobacteriales</taxon>
        <taxon>Nocardiaceae</taxon>
        <taxon>Nocardia</taxon>
    </lineage>
</organism>
<dbReference type="Gene3D" id="1.10.10.60">
    <property type="entry name" value="Homeodomain-like"/>
    <property type="match status" value="2"/>
</dbReference>
<keyword evidence="6" id="KW-1185">Reference proteome</keyword>
<feature type="DNA-binding region" description="H-T-H motif" evidence="2">
    <location>
        <begin position="49"/>
        <end position="68"/>
    </location>
</feature>
<dbReference type="SUPFAM" id="SSF46689">
    <property type="entry name" value="Homeodomain-like"/>
    <property type="match status" value="2"/>
</dbReference>
<dbReference type="PANTHER" id="PTHR30055">
    <property type="entry name" value="HTH-TYPE TRANSCRIPTIONAL REGULATOR RUTR"/>
    <property type="match status" value="1"/>
</dbReference>
<dbReference type="InterPro" id="IPR009057">
    <property type="entry name" value="Homeodomain-like_sf"/>
</dbReference>
<evidence type="ECO:0000256" key="2">
    <source>
        <dbReference type="PROSITE-ProRule" id="PRU00335"/>
    </source>
</evidence>
<gene>
    <name evidence="5" type="ORF">AWN90_15300</name>
</gene>
<dbReference type="Gene3D" id="1.10.357.10">
    <property type="entry name" value="Tetracycline Repressor, domain 2"/>
    <property type="match status" value="2"/>
</dbReference>
<proteinExistence type="predicted"/>
<dbReference type="STRING" id="455432.AWN90_15300"/>
<dbReference type="InterPro" id="IPR001647">
    <property type="entry name" value="HTH_TetR"/>
</dbReference>
<comment type="caution">
    <text evidence="5">The sequence shown here is derived from an EMBL/GenBank/DDBJ whole genome shotgun (WGS) entry which is preliminary data.</text>
</comment>